<organism evidence="1 2">
    <name type="scientific">Azohydromonas lata</name>
    <dbReference type="NCBI Taxonomy" id="45677"/>
    <lineage>
        <taxon>Bacteria</taxon>
        <taxon>Pseudomonadati</taxon>
        <taxon>Pseudomonadota</taxon>
        <taxon>Betaproteobacteria</taxon>
        <taxon>Burkholderiales</taxon>
        <taxon>Sphaerotilaceae</taxon>
        <taxon>Azohydromonas</taxon>
    </lineage>
</organism>
<proteinExistence type="predicted"/>
<gene>
    <name evidence="1" type="ORF">SM757_09070</name>
</gene>
<evidence type="ECO:0000313" key="2">
    <source>
        <dbReference type="Proteomes" id="UP001293718"/>
    </source>
</evidence>
<keyword evidence="2" id="KW-1185">Reference proteome</keyword>
<dbReference type="Proteomes" id="UP001293718">
    <property type="component" value="Unassembled WGS sequence"/>
</dbReference>
<name>A0ABU5ICQ3_9BURK</name>
<sequence>MNHTLQLPESLTAIFTRFANSCSSSGMRFSDFPGRWIAFQATELERGVERALLDIEPPKDNVLQAMDKFDADATAAAGAGVEVITVSMYLAQQSMVVCTVDETHESAPSNPMLSISVSSNEQSLGVSGYVELDSQGVPVRIGQLLPVFSISKDMS</sequence>
<accession>A0ABU5ICQ3</accession>
<comment type="caution">
    <text evidence="1">The sequence shown here is derived from an EMBL/GenBank/DDBJ whole genome shotgun (WGS) entry which is preliminary data.</text>
</comment>
<reference evidence="1 2" key="1">
    <citation type="submission" date="2023-11" db="EMBL/GenBank/DDBJ databases">
        <title>Draft genome of Azohydromonas lata strain H1 (DSM1123), a polyhydroxyalkanoate producer.</title>
        <authorList>
            <person name="Traversa D."/>
            <person name="D'Addabbo P."/>
            <person name="Pazzani C."/>
            <person name="Manzari C."/>
            <person name="Chiara M."/>
            <person name="Scrascia M."/>
        </authorList>
    </citation>
    <scope>NUCLEOTIDE SEQUENCE [LARGE SCALE GENOMIC DNA]</scope>
    <source>
        <strain evidence="1 2">H1</strain>
    </source>
</reference>
<protein>
    <submittedName>
        <fullName evidence="1">Uncharacterized protein</fullName>
    </submittedName>
</protein>
<dbReference type="EMBL" id="JAXOJX010000011">
    <property type="protein sequence ID" value="MDZ5456727.1"/>
    <property type="molecule type" value="Genomic_DNA"/>
</dbReference>
<dbReference type="RefSeq" id="WP_322465178.1">
    <property type="nucleotide sequence ID" value="NZ_JAXOJX010000011.1"/>
</dbReference>
<evidence type="ECO:0000313" key="1">
    <source>
        <dbReference type="EMBL" id="MDZ5456727.1"/>
    </source>
</evidence>